<comment type="caution">
    <text evidence="1">The sequence shown here is derived from an EMBL/GenBank/DDBJ whole genome shotgun (WGS) entry which is preliminary data.</text>
</comment>
<evidence type="ECO:0000313" key="1">
    <source>
        <dbReference type="EMBL" id="KAJ7538999.1"/>
    </source>
</evidence>
<dbReference type="Proteomes" id="UP001162992">
    <property type="component" value="Chromosome 11"/>
</dbReference>
<dbReference type="EMBL" id="CM055102">
    <property type="protein sequence ID" value="KAJ7538999.1"/>
    <property type="molecule type" value="Genomic_DNA"/>
</dbReference>
<reference evidence="2" key="1">
    <citation type="journal article" date="2024" name="Proc. Natl. Acad. Sci. U.S.A.">
        <title>Extraordinary preservation of gene collinearity over three hundred million years revealed in homosporous lycophytes.</title>
        <authorList>
            <person name="Li C."/>
            <person name="Wickell D."/>
            <person name="Kuo L.Y."/>
            <person name="Chen X."/>
            <person name="Nie B."/>
            <person name="Liao X."/>
            <person name="Peng D."/>
            <person name="Ji J."/>
            <person name="Jenkins J."/>
            <person name="Williams M."/>
            <person name="Shu S."/>
            <person name="Plott C."/>
            <person name="Barry K."/>
            <person name="Rajasekar S."/>
            <person name="Grimwood J."/>
            <person name="Han X."/>
            <person name="Sun S."/>
            <person name="Hou Z."/>
            <person name="He W."/>
            <person name="Dai G."/>
            <person name="Sun C."/>
            <person name="Schmutz J."/>
            <person name="Leebens-Mack J.H."/>
            <person name="Li F.W."/>
            <person name="Wang L."/>
        </authorList>
    </citation>
    <scope>NUCLEOTIDE SEQUENCE [LARGE SCALE GENOMIC DNA]</scope>
    <source>
        <strain evidence="2">cv. PW_Plant_1</strain>
    </source>
</reference>
<accession>A0ACC2CAG6</accession>
<protein>
    <submittedName>
        <fullName evidence="1">Uncharacterized protein</fullName>
    </submittedName>
</protein>
<gene>
    <name evidence="1" type="ORF">O6H91_11G072200</name>
</gene>
<keyword evidence="2" id="KW-1185">Reference proteome</keyword>
<sequence length="373" mass="41391">MIAAARRGSGVVTRIEEFARRFLVAFSSGGDRLDEVGDRNVDIFDRSLKRKHRDRAAWLKGTRDPLLDLVTENLLDRLDDCTHKFPVALNLGGAVDHVKRSIRGRGGIERLITMDMSKDMIKKTLESSSLDGYDKFNKNIESLHVIGDEEFLPFKSGWQSLYFVYVNYPSLQGPIHRSLDLIISCLGLHWVNDLPGAMTQCRMALKPDGLFLASMYGGDTLRELRIACTAAQLEREGGVSPRISPLAQVRDAGNLLTRAGLALPTVDVDEYTVNYPSAFELIEHLRCMGDTNAVLQRNQIMRRDTALAAAAIYESMFGGTDGTVPATFQIIFMAGWSPHESQQKPKRRGSATASFTDIQKAFGGVDESGRPEH</sequence>
<evidence type="ECO:0000313" key="2">
    <source>
        <dbReference type="Proteomes" id="UP001162992"/>
    </source>
</evidence>
<name>A0ACC2CAG6_DIPCM</name>
<organism evidence="1 2">
    <name type="scientific">Diphasiastrum complanatum</name>
    <name type="common">Issler's clubmoss</name>
    <name type="synonym">Lycopodium complanatum</name>
    <dbReference type="NCBI Taxonomy" id="34168"/>
    <lineage>
        <taxon>Eukaryota</taxon>
        <taxon>Viridiplantae</taxon>
        <taxon>Streptophyta</taxon>
        <taxon>Embryophyta</taxon>
        <taxon>Tracheophyta</taxon>
        <taxon>Lycopodiopsida</taxon>
        <taxon>Lycopodiales</taxon>
        <taxon>Lycopodiaceae</taxon>
        <taxon>Lycopodioideae</taxon>
        <taxon>Diphasiastrum</taxon>
    </lineage>
</organism>
<proteinExistence type="predicted"/>